<proteinExistence type="predicted"/>
<dbReference type="GO" id="GO:0008168">
    <property type="term" value="F:methyltransferase activity"/>
    <property type="evidence" value="ECO:0007669"/>
    <property type="project" value="UniProtKB-KW"/>
</dbReference>
<keyword evidence="3" id="KW-1185">Reference proteome</keyword>
<dbReference type="Gene3D" id="3.40.50.150">
    <property type="entry name" value="Vaccinia Virus protein VP39"/>
    <property type="match status" value="1"/>
</dbReference>
<organism evidence="2 3">
    <name type="scientific">Arcobacter venerupis</name>
    <dbReference type="NCBI Taxonomy" id="1054033"/>
    <lineage>
        <taxon>Bacteria</taxon>
        <taxon>Pseudomonadati</taxon>
        <taxon>Campylobacterota</taxon>
        <taxon>Epsilonproteobacteria</taxon>
        <taxon>Campylobacterales</taxon>
        <taxon>Arcobacteraceae</taxon>
        <taxon>Arcobacter</taxon>
    </lineage>
</organism>
<dbReference type="CDD" id="cd02440">
    <property type="entry name" value="AdoMet_MTases"/>
    <property type="match status" value="1"/>
</dbReference>
<keyword evidence="1" id="KW-1133">Transmembrane helix</keyword>
<dbReference type="Proteomes" id="UP000503482">
    <property type="component" value="Chromosome"/>
</dbReference>
<dbReference type="RefSeq" id="WP_128360275.1">
    <property type="nucleotide sequence ID" value="NZ_CP053840.1"/>
</dbReference>
<dbReference type="EMBL" id="CP053840">
    <property type="protein sequence ID" value="QKF66485.1"/>
    <property type="molecule type" value="Genomic_DNA"/>
</dbReference>
<dbReference type="GO" id="GO:0032259">
    <property type="term" value="P:methylation"/>
    <property type="evidence" value="ECO:0007669"/>
    <property type="project" value="UniProtKB-KW"/>
</dbReference>
<feature type="transmembrane region" description="Helical" evidence="1">
    <location>
        <begin position="147"/>
        <end position="163"/>
    </location>
</feature>
<sequence>MNEYKISNTYTMHTKNIGDLAKIKAVLIKNQNKYYKFLYPEWTHYVRDKEIELLALRLNKNQKILEIGSGDGYIAYVLKEKYGLNVTASDIEPRYPQYTNVLKLDGQSTQLQNSQYDVIISVHVLEHIENINSALGEFKRLLKNDGYMYHLVPSTGIMFFTTLVQPLSYFRGIFLYLNGYFYLKYKPFKNKNILRFFKNFILFINPYNLFWGTGHGINNRLNCFKNWKTTSWSKIFNKNNLQIVNIEVSTIAYSVHKIFPFKFLSFRKWLASKGFSSANLFILKKEQNNDM</sequence>
<gene>
    <name evidence="2" type="ORF">AVENP_0926</name>
</gene>
<dbReference type="InterPro" id="IPR029063">
    <property type="entry name" value="SAM-dependent_MTases_sf"/>
</dbReference>
<protein>
    <submittedName>
        <fullName evidence="2">SAM-dependent methyltransferase</fullName>
    </submittedName>
</protein>
<evidence type="ECO:0000256" key="1">
    <source>
        <dbReference type="SAM" id="Phobius"/>
    </source>
</evidence>
<keyword evidence="2" id="KW-0808">Transferase</keyword>
<dbReference type="KEGG" id="avp:AVENP_0926"/>
<keyword evidence="2" id="KW-0489">Methyltransferase</keyword>
<dbReference type="Pfam" id="PF13489">
    <property type="entry name" value="Methyltransf_23"/>
    <property type="match status" value="1"/>
</dbReference>
<keyword evidence="1" id="KW-0812">Transmembrane</keyword>
<dbReference type="PANTHER" id="PTHR43861">
    <property type="entry name" value="TRANS-ACONITATE 2-METHYLTRANSFERASE-RELATED"/>
    <property type="match status" value="1"/>
</dbReference>
<dbReference type="AlphaFoldDB" id="A0AAE7BA27"/>
<reference evidence="2 3" key="1">
    <citation type="submission" date="2020-05" db="EMBL/GenBank/DDBJ databases">
        <title>Complete genome sequencing of Campylobacter and Arcobacter type strains.</title>
        <authorList>
            <person name="Miller W.G."/>
            <person name="Yee E."/>
        </authorList>
    </citation>
    <scope>NUCLEOTIDE SEQUENCE [LARGE SCALE GENOMIC DNA]</scope>
    <source>
        <strain evidence="2 3">LMG 26156</strain>
    </source>
</reference>
<evidence type="ECO:0000313" key="2">
    <source>
        <dbReference type="EMBL" id="QKF66485.1"/>
    </source>
</evidence>
<evidence type="ECO:0000313" key="3">
    <source>
        <dbReference type="Proteomes" id="UP000503482"/>
    </source>
</evidence>
<name>A0AAE7BA27_9BACT</name>
<accession>A0AAE7BA27</accession>
<dbReference type="PANTHER" id="PTHR43861:SF1">
    <property type="entry name" value="TRANS-ACONITATE 2-METHYLTRANSFERASE"/>
    <property type="match status" value="1"/>
</dbReference>
<keyword evidence="1" id="KW-0472">Membrane</keyword>
<dbReference type="SUPFAM" id="SSF53335">
    <property type="entry name" value="S-adenosyl-L-methionine-dependent methyltransferases"/>
    <property type="match status" value="1"/>
</dbReference>